<feature type="region of interest" description="Disordered" evidence="1">
    <location>
        <begin position="708"/>
        <end position="733"/>
    </location>
</feature>
<feature type="compositionally biased region" description="Polar residues" evidence="1">
    <location>
        <begin position="759"/>
        <end position="778"/>
    </location>
</feature>
<feature type="compositionally biased region" description="Low complexity" evidence="1">
    <location>
        <begin position="719"/>
        <end position="728"/>
    </location>
</feature>
<comment type="caution">
    <text evidence="3">The sequence shown here is derived from an EMBL/GenBank/DDBJ whole genome shotgun (WGS) entry which is preliminary data.</text>
</comment>
<gene>
    <name evidence="3" type="ORF">B0H63DRAFT_76320</name>
</gene>
<dbReference type="Proteomes" id="UP001285441">
    <property type="component" value="Unassembled WGS sequence"/>
</dbReference>
<evidence type="ECO:0000313" key="3">
    <source>
        <dbReference type="EMBL" id="KAK3368446.1"/>
    </source>
</evidence>
<evidence type="ECO:0000256" key="2">
    <source>
        <dbReference type="SAM" id="Phobius"/>
    </source>
</evidence>
<keyword evidence="4" id="KW-1185">Reference proteome</keyword>
<feature type="compositionally biased region" description="Acidic residues" evidence="1">
    <location>
        <begin position="34"/>
        <end position="47"/>
    </location>
</feature>
<accession>A0AAE0K307</accession>
<reference evidence="3" key="2">
    <citation type="submission" date="2023-06" db="EMBL/GenBank/DDBJ databases">
        <authorList>
            <consortium name="Lawrence Berkeley National Laboratory"/>
            <person name="Haridas S."/>
            <person name="Hensen N."/>
            <person name="Bonometti L."/>
            <person name="Westerberg I."/>
            <person name="Brannstrom I.O."/>
            <person name="Guillou S."/>
            <person name="Cros-Aarteil S."/>
            <person name="Calhoun S."/>
            <person name="Kuo A."/>
            <person name="Mondo S."/>
            <person name="Pangilinan J."/>
            <person name="Riley R."/>
            <person name="LaButti K."/>
            <person name="Andreopoulos B."/>
            <person name="Lipzen A."/>
            <person name="Chen C."/>
            <person name="Yanf M."/>
            <person name="Daum C."/>
            <person name="Ng V."/>
            <person name="Clum A."/>
            <person name="Steindorff A."/>
            <person name="Ohm R."/>
            <person name="Martin F."/>
            <person name="Silar P."/>
            <person name="Natvig D."/>
            <person name="Lalanne C."/>
            <person name="Gautier V."/>
            <person name="Ament-velasquez S.L."/>
            <person name="Kruys A."/>
            <person name="Hutchinson M.I."/>
            <person name="Powell A.J."/>
            <person name="Barry K."/>
            <person name="Miller A.N."/>
            <person name="Grigoriev I.V."/>
            <person name="Debuchy R."/>
            <person name="Gladieux P."/>
            <person name="Thoren M.H."/>
            <person name="Johannesson H."/>
        </authorList>
    </citation>
    <scope>NUCLEOTIDE SEQUENCE</scope>
    <source>
        <strain evidence="3">CBS 232.78</strain>
    </source>
</reference>
<organism evidence="3 4">
    <name type="scientific">Podospora didyma</name>
    <dbReference type="NCBI Taxonomy" id="330526"/>
    <lineage>
        <taxon>Eukaryota</taxon>
        <taxon>Fungi</taxon>
        <taxon>Dikarya</taxon>
        <taxon>Ascomycota</taxon>
        <taxon>Pezizomycotina</taxon>
        <taxon>Sordariomycetes</taxon>
        <taxon>Sordariomycetidae</taxon>
        <taxon>Sordariales</taxon>
        <taxon>Podosporaceae</taxon>
        <taxon>Podospora</taxon>
    </lineage>
</organism>
<keyword evidence="2" id="KW-1133">Transmembrane helix</keyword>
<reference evidence="3" key="1">
    <citation type="journal article" date="2023" name="Mol. Phylogenet. Evol.">
        <title>Genome-scale phylogeny and comparative genomics of the fungal order Sordariales.</title>
        <authorList>
            <person name="Hensen N."/>
            <person name="Bonometti L."/>
            <person name="Westerberg I."/>
            <person name="Brannstrom I.O."/>
            <person name="Guillou S."/>
            <person name="Cros-Aarteil S."/>
            <person name="Calhoun S."/>
            <person name="Haridas S."/>
            <person name="Kuo A."/>
            <person name="Mondo S."/>
            <person name="Pangilinan J."/>
            <person name="Riley R."/>
            <person name="LaButti K."/>
            <person name="Andreopoulos B."/>
            <person name="Lipzen A."/>
            <person name="Chen C."/>
            <person name="Yan M."/>
            <person name="Daum C."/>
            <person name="Ng V."/>
            <person name="Clum A."/>
            <person name="Steindorff A."/>
            <person name="Ohm R.A."/>
            <person name="Martin F."/>
            <person name="Silar P."/>
            <person name="Natvig D.O."/>
            <person name="Lalanne C."/>
            <person name="Gautier V."/>
            <person name="Ament-Velasquez S.L."/>
            <person name="Kruys A."/>
            <person name="Hutchinson M.I."/>
            <person name="Powell A.J."/>
            <person name="Barry K."/>
            <person name="Miller A.N."/>
            <person name="Grigoriev I.V."/>
            <person name="Debuchy R."/>
            <person name="Gladieux P."/>
            <person name="Hiltunen Thoren M."/>
            <person name="Johannesson H."/>
        </authorList>
    </citation>
    <scope>NUCLEOTIDE SEQUENCE</scope>
    <source>
        <strain evidence="3">CBS 232.78</strain>
    </source>
</reference>
<sequence length="778" mass="86017">MLTEKTWRPLKMRDNIPLLKLPLSFTRPLRDDPDSSGDSDSEAEEFEIPSRRKNGKAKMKFSSNFEAGGYDEPQDTLPKVPELDKKVPPFLTWPGSPVTRRLQNLTEAFRGGLDRAEASLLQADNCQRPATSQRIGELYQVFKRNVYAKTPADTDSFDDFKLRRRANCQQGSGSESGGMRQLISQYLDCSISALEAFVPPGCSSPSPLTSKFFTALLMVSKGPTRGILPDAAPWTDITGMRPEPPPVVPNNPKKRPKHKWVVSPEQTQRDGLVFVGGTTSSSAAGGGQSALCPECERGAIYPNVRKAARHLHKLHRTTETKLDDEEAVARRYLIPLSDAKDRRLRAEFCDVVMTSRDTTASILRRLASIQSKFIRDGVFRGPEGGSIPSPLYDAFKLIVLSACAVSHLLDDILQFYGELEHAPLTTKELNIGSKIQAQKEILRKVGAAAGDLVAEAEKMFEFPTYTARQQDEAVIAVGMHYLATKVACNLLLKPVCDEERAPKLYEEYAKNLINRGPRKRQIPSIGALTDELNMLKDLNTWQAETAACLGLVLNPETYHRRFLEDHAAVADRTKLFARESDLLTQLGRELSQDEEDVSELLALCSRMVQQVRELTEIMEDDQGRAVVVFTVVAVTFLPLSFVASYLSMSGGTDGLGMEWGEVQALFWTVAGPLTVGVALFCLLVTGKGTLAKMGSAMPAWLSTGLQGGRSAMHDDDGRSSLSSSASGSVEFNDDRNDLPVATVPRWRSFWTRRRKRCGGQTTPEMENGSSSSEMWDDR</sequence>
<proteinExistence type="predicted"/>
<name>A0AAE0K307_9PEZI</name>
<feature type="region of interest" description="Disordered" evidence="1">
    <location>
        <begin position="23"/>
        <end position="73"/>
    </location>
</feature>
<feature type="transmembrane region" description="Helical" evidence="2">
    <location>
        <begin position="665"/>
        <end position="685"/>
    </location>
</feature>
<feature type="region of interest" description="Disordered" evidence="1">
    <location>
        <begin position="235"/>
        <end position="262"/>
    </location>
</feature>
<feature type="region of interest" description="Disordered" evidence="1">
    <location>
        <begin position="754"/>
        <end position="778"/>
    </location>
</feature>
<dbReference type="EMBL" id="JAULSW010000010">
    <property type="protein sequence ID" value="KAK3368446.1"/>
    <property type="molecule type" value="Genomic_DNA"/>
</dbReference>
<evidence type="ECO:0000313" key="4">
    <source>
        <dbReference type="Proteomes" id="UP001285441"/>
    </source>
</evidence>
<evidence type="ECO:0000256" key="1">
    <source>
        <dbReference type="SAM" id="MobiDB-lite"/>
    </source>
</evidence>
<feature type="transmembrane region" description="Helical" evidence="2">
    <location>
        <begin position="625"/>
        <end position="645"/>
    </location>
</feature>
<keyword evidence="2" id="KW-0472">Membrane</keyword>
<keyword evidence="2" id="KW-0812">Transmembrane</keyword>
<dbReference type="AlphaFoldDB" id="A0AAE0K307"/>
<protein>
    <submittedName>
        <fullName evidence="3">Uncharacterized protein</fullName>
    </submittedName>
</protein>
<dbReference type="Gene3D" id="1.20.58.340">
    <property type="entry name" value="Magnesium transport protein CorA, transmembrane region"/>
    <property type="match status" value="1"/>
</dbReference>